<dbReference type="GO" id="GO:0005737">
    <property type="term" value="C:cytoplasm"/>
    <property type="evidence" value="ECO:0007669"/>
    <property type="project" value="UniProtKB-SubCell"/>
</dbReference>
<accession>A0A1G2EMS0</accession>
<comment type="subcellular location">
    <subcellularLocation>
        <location evidence="1 7">Cytoplasm</location>
    </subcellularLocation>
</comment>
<dbReference type="HAMAP" id="MF_00639">
    <property type="entry name" value="MurD"/>
    <property type="match status" value="1"/>
</dbReference>
<dbReference type="EC" id="6.3.2.9" evidence="7"/>
<feature type="domain" description="Mur ligase central" evidence="9">
    <location>
        <begin position="105"/>
        <end position="251"/>
    </location>
</feature>
<sequence length="411" mass="46085">MGLGVNGGGVNAAKYFLKKKAKVLITDLKGKKELSASIKQLKSYSPEYMLGMHREEDFFSADLIIKNPAVPRDSVFLKKALEKGIPVKTDVQIFFDLCKAKIVGITGTKGKTTTSTLIYLFLKKKYKKVFLAGNMGLSPLDILDKTDFKSIVVLELSSFELEDLDKSPEIAVITNLFEDHLNRYKSFEEYITAKKNIFRYQSKDDFLVLNIKNKNLAKEIPSKTIFFGRENFKTLLMGDHNLENISAASKVAEIFGVEKKFQSQVLKRFKGSPHRQEFVAEKKGVRYYNDTTATNPGSAIESIKTFRKITKGSLMLISGGEDKGMDYKEFCKAVEEKVDLLALIPGSATEKIKKGTKNYIEGKSLKDAVKKVFSLAKKGDVVVLSPASASFNMFANEFDRGRQFISEVKKL</sequence>
<dbReference type="Pfam" id="PF08245">
    <property type="entry name" value="Mur_ligase_M"/>
    <property type="match status" value="1"/>
</dbReference>
<dbReference type="Pfam" id="PF02875">
    <property type="entry name" value="Mur_ligase_C"/>
    <property type="match status" value="1"/>
</dbReference>
<evidence type="ECO:0000256" key="1">
    <source>
        <dbReference type="ARBA" id="ARBA00004496"/>
    </source>
</evidence>
<comment type="function">
    <text evidence="7">Cell wall formation. Catalyzes the addition of glutamate to the nucleotide precursor UDP-N-acetylmuramoyl-L-alanine (UMA).</text>
</comment>
<dbReference type="InterPro" id="IPR004101">
    <property type="entry name" value="Mur_ligase_C"/>
</dbReference>
<dbReference type="Pfam" id="PF21799">
    <property type="entry name" value="MurD-like_N"/>
    <property type="match status" value="1"/>
</dbReference>
<dbReference type="AlphaFoldDB" id="A0A1G2EMS0"/>
<dbReference type="PANTHER" id="PTHR43692">
    <property type="entry name" value="UDP-N-ACETYLMURAMOYLALANINE--D-GLUTAMATE LIGASE"/>
    <property type="match status" value="1"/>
</dbReference>
<evidence type="ECO:0000256" key="2">
    <source>
        <dbReference type="ARBA" id="ARBA00004752"/>
    </source>
</evidence>
<name>A0A1G2EMS0_9BACT</name>
<comment type="caution">
    <text evidence="10">The sequence shown here is derived from an EMBL/GenBank/DDBJ whole genome shotgun (WGS) entry which is preliminary data.</text>
</comment>
<dbReference type="SUPFAM" id="SSF51984">
    <property type="entry name" value="MurCD N-terminal domain"/>
    <property type="match status" value="1"/>
</dbReference>
<keyword evidence="7" id="KW-0573">Peptidoglycan synthesis</keyword>
<dbReference type="GO" id="GO:0009252">
    <property type="term" value="P:peptidoglycan biosynthetic process"/>
    <property type="evidence" value="ECO:0007669"/>
    <property type="project" value="UniProtKB-UniRule"/>
</dbReference>
<keyword evidence="5 7" id="KW-0547">Nucleotide-binding</keyword>
<keyword evidence="7" id="KW-0133">Cell shape</keyword>
<dbReference type="SUPFAM" id="SSF53244">
    <property type="entry name" value="MurD-like peptide ligases, peptide-binding domain"/>
    <property type="match status" value="1"/>
</dbReference>
<dbReference type="GO" id="GO:0008764">
    <property type="term" value="F:UDP-N-acetylmuramoylalanine-D-glutamate ligase activity"/>
    <property type="evidence" value="ECO:0007669"/>
    <property type="project" value="UniProtKB-UniRule"/>
</dbReference>
<dbReference type="Gene3D" id="3.40.50.720">
    <property type="entry name" value="NAD(P)-binding Rossmann-like Domain"/>
    <property type="match status" value="1"/>
</dbReference>
<protein>
    <recommendedName>
        <fullName evidence="7">UDP-N-acetylmuramoylalanine--D-glutamate ligase</fullName>
        <ecNumber evidence="7">6.3.2.9</ecNumber>
    </recommendedName>
    <alternativeName>
        <fullName evidence="7">D-glutamic acid-adding enzyme</fullName>
    </alternativeName>
    <alternativeName>
        <fullName evidence="7">UDP-N-acetylmuramoyl-L-alanyl-D-glutamate synthetase</fullName>
    </alternativeName>
</protein>
<dbReference type="InterPro" id="IPR036615">
    <property type="entry name" value="Mur_ligase_C_dom_sf"/>
</dbReference>
<keyword evidence="7" id="KW-0961">Cell wall biogenesis/degradation</keyword>
<comment type="catalytic activity">
    <reaction evidence="7">
        <text>UDP-N-acetyl-alpha-D-muramoyl-L-alanine + D-glutamate + ATP = UDP-N-acetyl-alpha-D-muramoyl-L-alanyl-D-glutamate + ADP + phosphate + H(+)</text>
        <dbReference type="Rhea" id="RHEA:16429"/>
        <dbReference type="ChEBI" id="CHEBI:15378"/>
        <dbReference type="ChEBI" id="CHEBI:29986"/>
        <dbReference type="ChEBI" id="CHEBI:30616"/>
        <dbReference type="ChEBI" id="CHEBI:43474"/>
        <dbReference type="ChEBI" id="CHEBI:83898"/>
        <dbReference type="ChEBI" id="CHEBI:83900"/>
        <dbReference type="ChEBI" id="CHEBI:456216"/>
        <dbReference type="EC" id="6.3.2.9"/>
    </reaction>
</comment>
<evidence type="ECO:0000313" key="11">
    <source>
        <dbReference type="Proteomes" id="UP000177740"/>
    </source>
</evidence>
<keyword evidence="4 7" id="KW-0436">Ligase</keyword>
<dbReference type="GO" id="GO:0071555">
    <property type="term" value="P:cell wall organization"/>
    <property type="evidence" value="ECO:0007669"/>
    <property type="project" value="UniProtKB-KW"/>
</dbReference>
<dbReference type="UniPathway" id="UPA00219"/>
<evidence type="ECO:0000256" key="3">
    <source>
        <dbReference type="ARBA" id="ARBA00022490"/>
    </source>
</evidence>
<evidence type="ECO:0000256" key="6">
    <source>
        <dbReference type="ARBA" id="ARBA00022840"/>
    </source>
</evidence>
<dbReference type="InterPro" id="IPR036565">
    <property type="entry name" value="Mur-like_cat_sf"/>
</dbReference>
<dbReference type="GO" id="GO:0051301">
    <property type="term" value="P:cell division"/>
    <property type="evidence" value="ECO:0007669"/>
    <property type="project" value="UniProtKB-KW"/>
</dbReference>
<evidence type="ECO:0000256" key="4">
    <source>
        <dbReference type="ARBA" id="ARBA00022598"/>
    </source>
</evidence>
<keyword evidence="7" id="KW-0131">Cell cycle</keyword>
<feature type="domain" description="Mur ligase C-terminal" evidence="8">
    <location>
        <begin position="274"/>
        <end position="387"/>
    </location>
</feature>
<dbReference type="InterPro" id="IPR005762">
    <property type="entry name" value="MurD"/>
</dbReference>
<evidence type="ECO:0000256" key="7">
    <source>
        <dbReference type="HAMAP-Rule" id="MF_00639"/>
    </source>
</evidence>
<evidence type="ECO:0000313" key="10">
    <source>
        <dbReference type="EMBL" id="OGZ26842.1"/>
    </source>
</evidence>
<dbReference type="SUPFAM" id="SSF53623">
    <property type="entry name" value="MurD-like peptide ligases, catalytic domain"/>
    <property type="match status" value="1"/>
</dbReference>
<dbReference type="Gene3D" id="3.90.190.20">
    <property type="entry name" value="Mur ligase, C-terminal domain"/>
    <property type="match status" value="1"/>
</dbReference>
<reference evidence="10 11" key="1">
    <citation type="journal article" date="2016" name="Nat. Commun.">
        <title>Thousands of microbial genomes shed light on interconnected biogeochemical processes in an aquifer system.</title>
        <authorList>
            <person name="Anantharaman K."/>
            <person name="Brown C.T."/>
            <person name="Hug L.A."/>
            <person name="Sharon I."/>
            <person name="Castelle C.J."/>
            <person name="Probst A.J."/>
            <person name="Thomas B.C."/>
            <person name="Singh A."/>
            <person name="Wilkins M.J."/>
            <person name="Karaoz U."/>
            <person name="Brodie E.L."/>
            <person name="Williams K.H."/>
            <person name="Hubbard S.S."/>
            <person name="Banfield J.F."/>
        </authorList>
    </citation>
    <scope>NUCLEOTIDE SEQUENCE [LARGE SCALE GENOMIC DNA]</scope>
</reference>
<evidence type="ECO:0000259" key="8">
    <source>
        <dbReference type="Pfam" id="PF02875"/>
    </source>
</evidence>
<gene>
    <name evidence="7" type="primary">murD</name>
    <name evidence="10" type="ORF">A2365_01375</name>
</gene>
<dbReference type="STRING" id="1801677.A2365_01375"/>
<evidence type="ECO:0000256" key="5">
    <source>
        <dbReference type="ARBA" id="ARBA00022741"/>
    </source>
</evidence>
<comment type="similarity">
    <text evidence="7">Belongs to the MurCDEF family.</text>
</comment>
<dbReference type="GO" id="GO:0008360">
    <property type="term" value="P:regulation of cell shape"/>
    <property type="evidence" value="ECO:0007669"/>
    <property type="project" value="UniProtKB-KW"/>
</dbReference>
<comment type="pathway">
    <text evidence="2 7">Cell wall biogenesis; peptidoglycan biosynthesis.</text>
</comment>
<dbReference type="GO" id="GO:0005524">
    <property type="term" value="F:ATP binding"/>
    <property type="evidence" value="ECO:0007669"/>
    <property type="project" value="UniProtKB-UniRule"/>
</dbReference>
<dbReference type="PANTHER" id="PTHR43692:SF1">
    <property type="entry name" value="UDP-N-ACETYLMURAMOYLALANINE--D-GLUTAMATE LIGASE"/>
    <property type="match status" value="1"/>
</dbReference>
<dbReference type="InterPro" id="IPR013221">
    <property type="entry name" value="Mur_ligase_cen"/>
</dbReference>
<dbReference type="Gene3D" id="3.40.1190.10">
    <property type="entry name" value="Mur-like, catalytic domain"/>
    <property type="match status" value="1"/>
</dbReference>
<keyword evidence="6 7" id="KW-0067">ATP-binding</keyword>
<organism evidence="10 11">
    <name type="scientific">Candidatus Nealsonbacteria bacterium RIFOXYB1_FULL_40_15</name>
    <dbReference type="NCBI Taxonomy" id="1801677"/>
    <lineage>
        <taxon>Bacteria</taxon>
        <taxon>Candidatus Nealsoniibacteriota</taxon>
    </lineage>
</organism>
<feature type="binding site" evidence="7">
    <location>
        <begin position="107"/>
        <end position="113"/>
    </location>
    <ligand>
        <name>ATP</name>
        <dbReference type="ChEBI" id="CHEBI:30616"/>
    </ligand>
</feature>
<proteinExistence type="inferred from homology"/>
<keyword evidence="3 7" id="KW-0963">Cytoplasm</keyword>
<evidence type="ECO:0000259" key="9">
    <source>
        <dbReference type="Pfam" id="PF08245"/>
    </source>
</evidence>
<keyword evidence="7" id="KW-0132">Cell division</keyword>
<dbReference type="EMBL" id="MHMM01000015">
    <property type="protein sequence ID" value="OGZ26842.1"/>
    <property type="molecule type" value="Genomic_DNA"/>
</dbReference>
<dbReference type="Proteomes" id="UP000177740">
    <property type="component" value="Unassembled WGS sequence"/>
</dbReference>